<organism evidence="2 3">
    <name type="scientific">Gracilariopsis chorda</name>
    <dbReference type="NCBI Taxonomy" id="448386"/>
    <lineage>
        <taxon>Eukaryota</taxon>
        <taxon>Rhodophyta</taxon>
        <taxon>Florideophyceae</taxon>
        <taxon>Rhodymeniophycidae</taxon>
        <taxon>Gracilariales</taxon>
        <taxon>Gracilariaceae</taxon>
        <taxon>Gracilariopsis</taxon>
    </lineage>
</organism>
<feature type="compositionally biased region" description="Polar residues" evidence="1">
    <location>
        <begin position="104"/>
        <end position="128"/>
    </location>
</feature>
<comment type="caution">
    <text evidence="2">The sequence shown here is derived from an EMBL/GenBank/DDBJ whole genome shotgun (WGS) entry which is preliminary data.</text>
</comment>
<dbReference type="AlphaFoldDB" id="A0A2V3IQQ8"/>
<accession>A0A2V3IQQ8</accession>
<proteinExistence type="predicted"/>
<keyword evidence="3" id="KW-1185">Reference proteome</keyword>
<reference evidence="2 3" key="1">
    <citation type="journal article" date="2018" name="Mol. Biol. Evol.">
        <title>Analysis of the draft genome of the red seaweed Gracilariopsis chorda provides insights into genome size evolution in Rhodophyta.</title>
        <authorList>
            <person name="Lee J."/>
            <person name="Yang E.C."/>
            <person name="Graf L."/>
            <person name="Yang J.H."/>
            <person name="Qiu H."/>
            <person name="Zel Zion U."/>
            <person name="Chan C.X."/>
            <person name="Stephens T.G."/>
            <person name="Weber A.P.M."/>
            <person name="Boo G.H."/>
            <person name="Boo S.M."/>
            <person name="Kim K.M."/>
            <person name="Shin Y."/>
            <person name="Jung M."/>
            <person name="Lee S.J."/>
            <person name="Yim H.S."/>
            <person name="Lee J.H."/>
            <person name="Bhattacharya D."/>
            <person name="Yoon H.S."/>
        </authorList>
    </citation>
    <scope>NUCLEOTIDE SEQUENCE [LARGE SCALE GENOMIC DNA]</scope>
    <source>
        <strain evidence="2 3">SKKU-2015</strain>
        <tissue evidence="2">Whole body</tissue>
    </source>
</reference>
<name>A0A2V3IQQ8_9FLOR</name>
<dbReference type="Proteomes" id="UP000247409">
    <property type="component" value="Unassembled WGS sequence"/>
</dbReference>
<dbReference type="EMBL" id="NBIV01000092">
    <property type="protein sequence ID" value="PXF44423.1"/>
    <property type="molecule type" value="Genomic_DNA"/>
</dbReference>
<evidence type="ECO:0000256" key="1">
    <source>
        <dbReference type="SAM" id="MobiDB-lite"/>
    </source>
</evidence>
<evidence type="ECO:0000313" key="3">
    <source>
        <dbReference type="Proteomes" id="UP000247409"/>
    </source>
</evidence>
<gene>
    <name evidence="2" type="ORF">BWQ96_05866</name>
</gene>
<sequence>MQQALEWQEILEVFYNFDKNEVYPLPNVSGINETALKLGICARLHHVGFQTEASRLWGSLVSDLTAANQQECNGETGESMGKANSSHPMNVPDSESKDARTPPGSDSDTCTPKAVHTSSGDKGSTTSVGKWLADNNRGEETAKTHPGDNPIQHDLNAAPHQAQQLQALTVVVTSSDNSDQWLNNGAFRREQ</sequence>
<protein>
    <submittedName>
        <fullName evidence="2">Uncharacterized protein</fullName>
    </submittedName>
</protein>
<evidence type="ECO:0000313" key="2">
    <source>
        <dbReference type="EMBL" id="PXF44423.1"/>
    </source>
</evidence>
<feature type="region of interest" description="Disordered" evidence="1">
    <location>
        <begin position="71"/>
        <end position="131"/>
    </location>
</feature>